<accession>A0A8K1CPI8</accession>
<feature type="compositionally biased region" description="Basic and acidic residues" evidence="1">
    <location>
        <begin position="41"/>
        <end position="51"/>
    </location>
</feature>
<dbReference type="Proteomes" id="UP000794436">
    <property type="component" value="Unassembled WGS sequence"/>
</dbReference>
<evidence type="ECO:0000313" key="3">
    <source>
        <dbReference type="Proteomes" id="UP000794436"/>
    </source>
</evidence>
<feature type="compositionally biased region" description="Acidic residues" evidence="1">
    <location>
        <begin position="109"/>
        <end position="119"/>
    </location>
</feature>
<proteinExistence type="predicted"/>
<dbReference type="EMBL" id="SPLM01000005">
    <property type="protein sequence ID" value="TMW67239.1"/>
    <property type="molecule type" value="Genomic_DNA"/>
</dbReference>
<feature type="region of interest" description="Disordered" evidence="1">
    <location>
        <begin position="98"/>
        <end position="134"/>
    </location>
</feature>
<feature type="compositionally biased region" description="Polar residues" evidence="1">
    <location>
        <begin position="98"/>
        <end position="108"/>
    </location>
</feature>
<dbReference type="AlphaFoldDB" id="A0A8K1CPI8"/>
<feature type="region of interest" description="Disordered" evidence="1">
    <location>
        <begin position="1"/>
        <end position="51"/>
    </location>
</feature>
<organism evidence="2 3">
    <name type="scientific">Pythium oligandrum</name>
    <name type="common">Mycoparasitic fungus</name>
    <dbReference type="NCBI Taxonomy" id="41045"/>
    <lineage>
        <taxon>Eukaryota</taxon>
        <taxon>Sar</taxon>
        <taxon>Stramenopiles</taxon>
        <taxon>Oomycota</taxon>
        <taxon>Peronosporomycetes</taxon>
        <taxon>Pythiales</taxon>
        <taxon>Pythiaceae</taxon>
        <taxon>Pythium</taxon>
    </lineage>
</organism>
<evidence type="ECO:0000313" key="2">
    <source>
        <dbReference type="EMBL" id="TMW67239.1"/>
    </source>
</evidence>
<protein>
    <submittedName>
        <fullName evidence="2">Uncharacterized protein</fullName>
    </submittedName>
</protein>
<sequence length="134" mass="14985">MMEAPTFMDAVETGMTVPPPYSGAQGTSASESEDDPMLVDEQAHKTESKRTYYARKDEIRKLKAELSALTERMEQIQQIKQQNDDALMQMSAMSAFNSPLSLQGMTTSESEDDPMGMEEDTSKKKTKPTYTRGE</sequence>
<evidence type="ECO:0000256" key="1">
    <source>
        <dbReference type="SAM" id="MobiDB-lite"/>
    </source>
</evidence>
<keyword evidence="3" id="KW-1185">Reference proteome</keyword>
<comment type="caution">
    <text evidence="2">The sequence shown here is derived from an EMBL/GenBank/DDBJ whole genome shotgun (WGS) entry which is preliminary data.</text>
</comment>
<reference evidence="2" key="1">
    <citation type="submission" date="2019-03" db="EMBL/GenBank/DDBJ databases">
        <title>Long read genome sequence of the mycoparasitic Pythium oligandrum ATCC 38472 isolated from sugarbeet rhizosphere.</title>
        <authorList>
            <person name="Gaulin E."/>
        </authorList>
    </citation>
    <scope>NUCLEOTIDE SEQUENCE</scope>
    <source>
        <strain evidence="2">ATCC 38472_TT</strain>
    </source>
</reference>
<name>A0A8K1CPI8_PYTOL</name>
<gene>
    <name evidence="2" type="ORF">Poli38472_012355</name>
</gene>